<dbReference type="AlphaFoldDB" id="A0A392MAW2"/>
<gene>
    <name evidence="2" type="ORF">A2U01_0005114</name>
</gene>
<keyword evidence="3" id="KW-1185">Reference proteome</keyword>
<dbReference type="SMART" id="SM01214">
    <property type="entry name" value="Fmp27_GFWDK"/>
    <property type="match status" value="1"/>
</dbReference>
<feature type="non-terminal residue" evidence="2">
    <location>
        <position position="180"/>
    </location>
</feature>
<organism evidence="2 3">
    <name type="scientific">Trifolium medium</name>
    <dbReference type="NCBI Taxonomy" id="97028"/>
    <lineage>
        <taxon>Eukaryota</taxon>
        <taxon>Viridiplantae</taxon>
        <taxon>Streptophyta</taxon>
        <taxon>Embryophyta</taxon>
        <taxon>Tracheophyta</taxon>
        <taxon>Spermatophyta</taxon>
        <taxon>Magnoliopsida</taxon>
        <taxon>eudicotyledons</taxon>
        <taxon>Gunneridae</taxon>
        <taxon>Pentapetalae</taxon>
        <taxon>rosids</taxon>
        <taxon>fabids</taxon>
        <taxon>Fabales</taxon>
        <taxon>Fabaceae</taxon>
        <taxon>Papilionoideae</taxon>
        <taxon>50 kb inversion clade</taxon>
        <taxon>NPAAA clade</taxon>
        <taxon>Hologalegina</taxon>
        <taxon>IRL clade</taxon>
        <taxon>Trifolieae</taxon>
        <taxon>Trifolium</taxon>
    </lineage>
</organism>
<comment type="caution">
    <text evidence="2">The sequence shown here is derived from an EMBL/GenBank/DDBJ whole genome shotgun (WGS) entry which is preliminary data.</text>
</comment>
<dbReference type="PANTHER" id="PTHR15678:SF10">
    <property type="entry name" value="LOCALIZATION AND RNA POL II PROMOTER FMP27 DOMAIN PROTEIN"/>
    <property type="match status" value="1"/>
</dbReference>
<proteinExistence type="predicted"/>
<evidence type="ECO:0000259" key="1">
    <source>
        <dbReference type="SMART" id="SM01214"/>
    </source>
</evidence>
<dbReference type="InterPro" id="IPR019441">
    <property type="entry name" value="FMP27/BLTP2/Hobbit_GFWDK_RBG"/>
</dbReference>
<dbReference type="Proteomes" id="UP000265520">
    <property type="component" value="Unassembled WGS sequence"/>
</dbReference>
<name>A0A392MAW2_9FABA</name>
<dbReference type="InterPro" id="IPR045167">
    <property type="entry name" value="Hobbit"/>
</dbReference>
<protein>
    <submittedName>
        <fullName evidence="2">UPF0378 protein KIAA0100-like protein</fullName>
    </submittedName>
</protein>
<feature type="domain" description="FMP27/BLTP2/Hobbit GFWDK motif-containing RBG unit" evidence="1">
    <location>
        <begin position="107"/>
        <end position="180"/>
    </location>
</feature>
<evidence type="ECO:0000313" key="2">
    <source>
        <dbReference type="EMBL" id="MCH84283.1"/>
    </source>
</evidence>
<evidence type="ECO:0000313" key="3">
    <source>
        <dbReference type="Proteomes" id="UP000265520"/>
    </source>
</evidence>
<dbReference type="PANTHER" id="PTHR15678">
    <property type="entry name" value="ANTIGEN MLAA-22-RELATED"/>
    <property type="match status" value="1"/>
</dbReference>
<reference evidence="2 3" key="1">
    <citation type="journal article" date="2018" name="Front. Plant Sci.">
        <title>Red Clover (Trifolium pratense) and Zigzag Clover (T. medium) - A Picture of Genomic Similarities and Differences.</title>
        <authorList>
            <person name="Dluhosova J."/>
            <person name="Istvanek J."/>
            <person name="Nedelnik J."/>
            <person name="Repkova J."/>
        </authorList>
    </citation>
    <scope>NUCLEOTIDE SEQUENCE [LARGE SCALE GENOMIC DNA]</scope>
    <source>
        <strain evidence="3">cv. 10/8</strain>
        <tissue evidence="2">Leaf</tissue>
    </source>
</reference>
<sequence>MREEIYKRSFRSYYEACQKLVFSEGSGACRDGFQSGFKLSASRSSLFTISLSDLDVSLTKIDGGDAGMIEFVRKLDPVCLECDIPFSRLYGANILLNTGSLVAQLRNYTFPLFSGNSGKCKGSLVLAQQATSFQPQMLQDVYVGRWRKVFMLRSASGTTPPMKTYSDLPIHFQKGEVSFG</sequence>
<dbReference type="Pfam" id="PF10344">
    <property type="entry name" value="Hobbit"/>
    <property type="match status" value="1"/>
</dbReference>
<accession>A0A392MAW2</accession>
<dbReference type="EMBL" id="LXQA010006570">
    <property type="protein sequence ID" value="MCH84283.1"/>
    <property type="molecule type" value="Genomic_DNA"/>
</dbReference>